<sequence length="314" mass="35753">MILHDAIRIGISGWRYKPWRGVFYPPRLPQRRELEFAATHFNSVEINGTFYSMQRPESFRRWHAETPEGFLFAIKGARFITHMKKLRGVEQGLANFFAQGVLALGKKLGPVLWQLPPQLAFDADRLAGFFDLLPRTHADAAVLAHDHAPRFQGRSVVEAEAKGTIRHCVEVRHGSFVTPEFARLLRKHRIGLVVADTVEWPLLFDVTADFIYCRLHGSEQLYVSGYESDAIDRWGERIVAWSRGQEVADEAEGCTPRGIHCAPKHIARPARARDVYCYFDNDAKVRAPFDAIALRDRVRELQGATPRGDDRPAR</sequence>
<dbReference type="Gene3D" id="3.20.20.410">
    <property type="entry name" value="Protein of unknown function UPF0759"/>
    <property type="match status" value="1"/>
</dbReference>
<evidence type="ECO:0000313" key="1">
    <source>
        <dbReference type="EMBL" id="MFN2974652.1"/>
    </source>
</evidence>
<name>A0ABW9KG12_9BACT</name>
<evidence type="ECO:0000313" key="2">
    <source>
        <dbReference type="Proteomes" id="UP001634747"/>
    </source>
</evidence>
<dbReference type="PANTHER" id="PTHR30348">
    <property type="entry name" value="UNCHARACTERIZED PROTEIN YECE"/>
    <property type="match status" value="1"/>
</dbReference>
<dbReference type="Proteomes" id="UP001634747">
    <property type="component" value="Unassembled WGS sequence"/>
</dbReference>
<keyword evidence="2" id="KW-1185">Reference proteome</keyword>
<dbReference type="RefSeq" id="WP_263413788.1">
    <property type="nucleotide sequence ID" value="NZ_BAABBH010000001.1"/>
</dbReference>
<reference evidence="1 2" key="1">
    <citation type="submission" date="2024-12" db="EMBL/GenBank/DDBJ databases">
        <authorList>
            <person name="Lee Y."/>
        </authorList>
    </citation>
    <scope>NUCLEOTIDE SEQUENCE [LARGE SCALE GENOMIC DNA]</scope>
    <source>
        <strain evidence="1 2">03SUJ4</strain>
    </source>
</reference>
<dbReference type="InterPro" id="IPR036520">
    <property type="entry name" value="UPF0759_sf"/>
</dbReference>
<gene>
    <name evidence="1" type="ORF">ACK2TP_02635</name>
</gene>
<dbReference type="InterPro" id="IPR002763">
    <property type="entry name" value="DUF72"/>
</dbReference>
<protein>
    <submittedName>
        <fullName evidence="1">DUF72 domain-containing protein</fullName>
    </submittedName>
</protein>
<comment type="caution">
    <text evidence="1">The sequence shown here is derived from an EMBL/GenBank/DDBJ whole genome shotgun (WGS) entry which is preliminary data.</text>
</comment>
<accession>A0ABW9KG12</accession>
<dbReference type="PANTHER" id="PTHR30348:SF4">
    <property type="entry name" value="DUF72 DOMAIN-CONTAINING PROTEIN"/>
    <property type="match status" value="1"/>
</dbReference>
<organism evidence="1 2">
    <name type="scientific">Terriglobus aquaticus</name>
    <dbReference type="NCBI Taxonomy" id="940139"/>
    <lineage>
        <taxon>Bacteria</taxon>
        <taxon>Pseudomonadati</taxon>
        <taxon>Acidobacteriota</taxon>
        <taxon>Terriglobia</taxon>
        <taxon>Terriglobales</taxon>
        <taxon>Acidobacteriaceae</taxon>
        <taxon>Terriglobus</taxon>
    </lineage>
</organism>
<dbReference type="EMBL" id="JBJYXY010000001">
    <property type="protein sequence ID" value="MFN2974652.1"/>
    <property type="molecule type" value="Genomic_DNA"/>
</dbReference>
<dbReference type="SUPFAM" id="SSF117396">
    <property type="entry name" value="TM1631-like"/>
    <property type="match status" value="1"/>
</dbReference>
<proteinExistence type="predicted"/>
<dbReference type="Pfam" id="PF01904">
    <property type="entry name" value="DUF72"/>
    <property type="match status" value="1"/>
</dbReference>